<gene>
    <name evidence="2" type="ORF">FHQ07_10105</name>
</gene>
<sequence>MQRKHLTTAVVAGLGLAGAIAYAANRGPVVSIVPVATHEAPASPRNPGMSGPAAVSDNFARIAAKPAPPPTDAEVGDAASYARNVRWLGAASGFVAVATTAQCAAWAATDPGISCQPIADTEAVTPFADRDIARIALPAGASNSMLCHMADPQVEVVFRNSNSDLRISKLRYNIVLKMENPVLADPSLIDPGTGAPMNGALQISLGMDSANQAMPANTVLLEHEQSAKVCGLDNLISKRTLVEVYGLSQAQANRFFTSPTTIRLGVSGSVQRVDYAKLWVNLRLTGD</sequence>
<dbReference type="KEGG" id="thes:FHQ07_10105"/>
<accession>A0A5B7ZSX6</accession>
<dbReference type="Proteomes" id="UP000308149">
    <property type="component" value="Chromosome"/>
</dbReference>
<dbReference type="RefSeq" id="WP_139716684.1">
    <property type="nucleotide sequence ID" value="NZ_CP040871.1"/>
</dbReference>
<evidence type="ECO:0008006" key="4">
    <source>
        <dbReference type="Google" id="ProtNLM"/>
    </source>
</evidence>
<evidence type="ECO:0000313" key="2">
    <source>
        <dbReference type="EMBL" id="QDA57633.1"/>
    </source>
</evidence>
<evidence type="ECO:0000256" key="1">
    <source>
        <dbReference type="SAM" id="SignalP"/>
    </source>
</evidence>
<feature type="signal peptide" evidence="1">
    <location>
        <begin position="1"/>
        <end position="23"/>
    </location>
</feature>
<evidence type="ECO:0000313" key="3">
    <source>
        <dbReference type="Proteomes" id="UP000308149"/>
    </source>
</evidence>
<dbReference type="AlphaFoldDB" id="A0A5B7ZSX6"/>
<organism evidence="2 3">
    <name type="scientific">Thermomonas aquatica</name>
    <dbReference type="NCBI Taxonomy" id="2202149"/>
    <lineage>
        <taxon>Bacteria</taxon>
        <taxon>Pseudomonadati</taxon>
        <taxon>Pseudomonadota</taxon>
        <taxon>Gammaproteobacteria</taxon>
        <taxon>Lysobacterales</taxon>
        <taxon>Lysobacteraceae</taxon>
        <taxon>Thermomonas</taxon>
    </lineage>
</organism>
<protein>
    <recommendedName>
        <fullName evidence="4">Tat pathway signal sequence domain protein</fullName>
    </recommendedName>
</protein>
<dbReference type="OrthoDB" id="6022559at2"/>
<name>A0A5B7ZSX6_9GAMM</name>
<feature type="chain" id="PRO_5023051990" description="Tat pathway signal sequence domain protein" evidence="1">
    <location>
        <begin position="24"/>
        <end position="287"/>
    </location>
</feature>
<proteinExistence type="predicted"/>
<keyword evidence="3" id="KW-1185">Reference proteome</keyword>
<keyword evidence="1" id="KW-0732">Signal</keyword>
<reference evidence="2 3" key="1">
    <citation type="submission" date="2019-06" db="EMBL/GenBank/DDBJ databases">
        <title>Thermomonas aquatica sp. nov., isolated from an industrial wastewater treatment plant.</title>
        <authorList>
            <person name="Jeon J.H."/>
            <person name="Park D.-S."/>
        </authorList>
    </citation>
    <scope>NUCLEOTIDE SEQUENCE [LARGE SCALE GENOMIC DNA]</scope>
    <source>
        <strain evidence="2 3">SY21</strain>
    </source>
</reference>
<dbReference type="EMBL" id="CP040871">
    <property type="protein sequence ID" value="QDA57633.1"/>
    <property type="molecule type" value="Genomic_DNA"/>
</dbReference>